<accession>A0ABP1D8S6</accession>
<dbReference type="EMBL" id="OZ037946">
    <property type="protein sequence ID" value="CAL1703304.1"/>
    <property type="molecule type" value="Genomic_DNA"/>
</dbReference>
<proteinExistence type="predicted"/>
<sequence>MRGLIKVPRALSPTQERKLVDFLDAKFLDITRNFKKRSDPSSSLQSLPSYLTETHKLLSFILQIPPIDPSTSLRTTFLLRLSGDAMESIPGYKPDVQILSQLLDWLNDLDRGWLAVLRSQTWDPEEGTGRDIIVDTSEDGQSTVRSTPMSQTERTRLRSLLISGTAKLEEWLEKLDTSGETYDILLERLGLQQGFDDLFSNTLAEMGALGGSINVPEGMDGTC</sequence>
<keyword evidence="2" id="KW-1185">Reference proteome</keyword>
<evidence type="ECO:0000313" key="1">
    <source>
        <dbReference type="EMBL" id="CAL1703304.1"/>
    </source>
</evidence>
<reference evidence="2" key="1">
    <citation type="submission" date="2024-04" db="EMBL/GenBank/DDBJ databases">
        <authorList>
            <person name="Shaw F."/>
            <person name="Minotto A."/>
        </authorList>
    </citation>
    <scope>NUCLEOTIDE SEQUENCE [LARGE SCALE GENOMIC DNA]</scope>
</reference>
<organism evidence="1 2">
    <name type="scientific">Somion occarium</name>
    <dbReference type="NCBI Taxonomy" id="3059160"/>
    <lineage>
        <taxon>Eukaryota</taxon>
        <taxon>Fungi</taxon>
        <taxon>Dikarya</taxon>
        <taxon>Basidiomycota</taxon>
        <taxon>Agaricomycotina</taxon>
        <taxon>Agaricomycetes</taxon>
        <taxon>Polyporales</taxon>
        <taxon>Cerrenaceae</taxon>
        <taxon>Somion</taxon>
    </lineage>
</organism>
<name>A0ABP1D8S6_9APHY</name>
<evidence type="ECO:0000313" key="2">
    <source>
        <dbReference type="Proteomes" id="UP001497453"/>
    </source>
</evidence>
<dbReference type="Proteomes" id="UP001497453">
    <property type="component" value="Chromosome 3"/>
</dbReference>
<gene>
    <name evidence="1" type="ORF">GFSPODELE1_LOCUS4512</name>
</gene>
<protein>
    <submittedName>
        <fullName evidence="1">Uncharacterized protein</fullName>
    </submittedName>
</protein>